<dbReference type="InterPro" id="IPR006935">
    <property type="entry name" value="Helicase/UvrB_N"/>
</dbReference>
<protein>
    <submittedName>
        <fullName evidence="6">ComF operon protein A, DNA transporter ATPase</fullName>
    </submittedName>
</protein>
<dbReference type="KEGG" id="bbev:BBEV_0502"/>
<dbReference type="GO" id="GO:0043138">
    <property type="term" value="F:3'-5' DNA helicase activity"/>
    <property type="evidence" value="ECO:0007669"/>
    <property type="project" value="TreeGrafter"/>
</dbReference>
<organism evidence="6 7">
    <name type="scientific">Salisediminibacterium beveridgei</name>
    <dbReference type="NCBI Taxonomy" id="632773"/>
    <lineage>
        <taxon>Bacteria</taxon>
        <taxon>Bacillati</taxon>
        <taxon>Bacillota</taxon>
        <taxon>Bacilli</taxon>
        <taxon>Bacillales</taxon>
        <taxon>Bacillaceae</taxon>
        <taxon>Salisediminibacterium</taxon>
    </lineage>
</organism>
<dbReference type="GO" id="GO:0006302">
    <property type="term" value="P:double-strand break repair"/>
    <property type="evidence" value="ECO:0007669"/>
    <property type="project" value="TreeGrafter"/>
</dbReference>
<evidence type="ECO:0000259" key="5">
    <source>
        <dbReference type="PROSITE" id="PS51194"/>
    </source>
</evidence>
<dbReference type="GO" id="GO:0005524">
    <property type="term" value="F:ATP binding"/>
    <property type="evidence" value="ECO:0007669"/>
    <property type="project" value="UniProtKB-KW"/>
</dbReference>
<dbReference type="InterPro" id="IPR027417">
    <property type="entry name" value="P-loop_NTPase"/>
</dbReference>
<dbReference type="InterPro" id="IPR014001">
    <property type="entry name" value="Helicase_ATP-bd"/>
</dbReference>
<dbReference type="SMART" id="SM00490">
    <property type="entry name" value="HELICc"/>
    <property type="match status" value="1"/>
</dbReference>
<keyword evidence="2" id="KW-0067">ATP-binding</keyword>
<keyword evidence="1" id="KW-0547">Nucleotide-binding</keyword>
<dbReference type="STRING" id="632773.BBEV_0502"/>
<sequence length="536" mass="58870">MRFIQVSVKEAETFFCHAFSGVDHWLVPERLPGIPDEWLDPSRLVTLAETKGMPKIHPYREEFEPCARLMTMTRGRRLLLDEVLSEVTLADVDEHVRAGYLSYETAIKDDGDTCGRCGAEVTGLIPGCGRCKRACRYCRACIQMGRVASCSLFVVPFSGESAAEKQAPVTLDWQGELTAAQAKAAAMLLAKVKEGTPETLCWAVCGAGKTEMLFPLIHEALQAGKRVMIATPRTDVVKELVPRLSAAFSSTEVAGFYGDCPDRFADAELVIATTHQAMRFKQAFALIIIDEVDAYPYTADERLQYAVEDALSPDGSLVYLTATPSEKLKRRALSGAMPYARVPRRYHGHPLPVPKKVWIGEWQERLKKAKWRTPLSRKVLDWVNGRLAEGRPAFLFVPRIDLEEAVVNALIAGCDGLTADTIAHVHAADPERAEKVTAFREGRIKVIVTTSILERGVTIPGAQVAILGAEDDVFTEAALVQMAGRAGRRADQPDGDIAFFHYGATRAMNQAIRHITGMNAEPVKVDSPQGGESEGF</sequence>
<dbReference type="AlphaFoldDB" id="A0A1D7QSB2"/>
<dbReference type="Proteomes" id="UP000094463">
    <property type="component" value="Chromosome"/>
</dbReference>
<dbReference type="PANTHER" id="PTHR30580">
    <property type="entry name" value="PRIMOSOMAL PROTEIN N"/>
    <property type="match status" value="1"/>
</dbReference>
<feature type="domain" description="Helicase C-terminal" evidence="5">
    <location>
        <begin position="379"/>
        <end position="531"/>
    </location>
</feature>
<evidence type="ECO:0000256" key="3">
    <source>
        <dbReference type="ARBA" id="ARBA00023125"/>
    </source>
</evidence>
<reference evidence="6 7" key="1">
    <citation type="submission" date="2015-08" db="EMBL/GenBank/DDBJ databases">
        <title>The complete genome sequence of Bacillus beveridgei MLTeJB.</title>
        <authorList>
            <person name="Hanson T.E."/>
            <person name="Mesa C."/>
            <person name="Basesman S.M."/>
            <person name="Oremland R.S."/>
        </authorList>
    </citation>
    <scope>NUCLEOTIDE SEQUENCE [LARGE SCALE GENOMIC DNA]</scope>
    <source>
        <strain evidence="6 7">MLTeJB</strain>
    </source>
</reference>
<feature type="domain" description="Helicase ATP-binding" evidence="4">
    <location>
        <begin position="190"/>
        <end position="342"/>
    </location>
</feature>
<proteinExistence type="predicted"/>
<dbReference type="Gene3D" id="3.40.50.300">
    <property type="entry name" value="P-loop containing nucleotide triphosphate hydrolases"/>
    <property type="match status" value="2"/>
</dbReference>
<dbReference type="GO" id="GO:0006310">
    <property type="term" value="P:DNA recombination"/>
    <property type="evidence" value="ECO:0007669"/>
    <property type="project" value="TreeGrafter"/>
</dbReference>
<evidence type="ECO:0000259" key="4">
    <source>
        <dbReference type="PROSITE" id="PS51192"/>
    </source>
</evidence>
<dbReference type="GO" id="GO:0016787">
    <property type="term" value="F:hydrolase activity"/>
    <property type="evidence" value="ECO:0007669"/>
    <property type="project" value="InterPro"/>
</dbReference>
<evidence type="ECO:0000256" key="1">
    <source>
        <dbReference type="ARBA" id="ARBA00022741"/>
    </source>
</evidence>
<dbReference type="Pfam" id="PF00271">
    <property type="entry name" value="Helicase_C"/>
    <property type="match status" value="1"/>
</dbReference>
<gene>
    <name evidence="6" type="primary">comFA</name>
    <name evidence="6" type="ORF">BBEV_0502</name>
</gene>
<dbReference type="InterPro" id="IPR001650">
    <property type="entry name" value="Helicase_C-like"/>
</dbReference>
<dbReference type="GO" id="GO:0006270">
    <property type="term" value="P:DNA replication initiation"/>
    <property type="evidence" value="ECO:0007669"/>
    <property type="project" value="TreeGrafter"/>
</dbReference>
<dbReference type="PROSITE" id="PS51194">
    <property type="entry name" value="HELICASE_CTER"/>
    <property type="match status" value="1"/>
</dbReference>
<accession>A0A1D7QSB2</accession>
<evidence type="ECO:0000256" key="2">
    <source>
        <dbReference type="ARBA" id="ARBA00022840"/>
    </source>
</evidence>
<evidence type="ECO:0000313" key="7">
    <source>
        <dbReference type="Proteomes" id="UP000094463"/>
    </source>
</evidence>
<dbReference type="SUPFAM" id="SSF52540">
    <property type="entry name" value="P-loop containing nucleoside triphosphate hydrolases"/>
    <property type="match status" value="1"/>
</dbReference>
<dbReference type="PANTHER" id="PTHR30580:SF1">
    <property type="entry name" value="COMF OPERON PROTEIN 1"/>
    <property type="match status" value="1"/>
</dbReference>
<dbReference type="PATRIC" id="fig|632773.3.peg.541"/>
<dbReference type="PROSITE" id="PS51192">
    <property type="entry name" value="HELICASE_ATP_BIND_1"/>
    <property type="match status" value="1"/>
</dbReference>
<dbReference type="EMBL" id="CP012502">
    <property type="protein sequence ID" value="AOM81895.1"/>
    <property type="molecule type" value="Genomic_DNA"/>
</dbReference>
<name>A0A1D7QSB2_9BACI</name>
<evidence type="ECO:0000313" key="6">
    <source>
        <dbReference type="EMBL" id="AOM81895.1"/>
    </source>
</evidence>
<dbReference type="RefSeq" id="WP_069364023.1">
    <property type="nucleotide sequence ID" value="NZ_CP012502.1"/>
</dbReference>
<keyword evidence="3" id="KW-0238">DNA-binding</keyword>
<dbReference type="GO" id="GO:0003677">
    <property type="term" value="F:DNA binding"/>
    <property type="evidence" value="ECO:0007669"/>
    <property type="project" value="UniProtKB-KW"/>
</dbReference>
<keyword evidence="7" id="KW-1185">Reference proteome</keyword>
<dbReference type="SMART" id="SM00487">
    <property type="entry name" value="DEXDc"/>
    <property type="match status" value="1"/>
</dbReference>
<dbReference type="Pfam" id="PF04851">
    <property type="entry name" value="ResIII"/>
    <property type="match status" value="1"/>
</dbReference>